<dbReference type="AlphaFoldDB" id="A0A0X3P7M3"/>
<evidence type="ECO:0000256" key="2">
    <source>
        <dbReference type="SAM" id="SignalP"/>
    </source>
</evidence>
<accession>A0A0X3P7M3</accession>
<name>A0A0X3P7M3_SCHSO</name>
<gene>
    <name evidence="3" type="ORF">TR156762</name>
</gene>
<reference evidence="3" key="1">
    <citation type="submission" date="2016-01" db="EMBL/GenBank/DDBJ databases">
        <title>Reference transcriptome for the parasite Schistocephalus solidus: insights into the molecular evolution of parasitism.</title>
        <authorList>
            <person name="Hebert F.O."/>
            <person name="Grambauer S."/>
            <person name="Barber I."/>
            <person name="Landry C.R."/>
            <person name="Aubin-Horth N."/>
        </authorList>
    </citation>
    <scope>NUCLEOTIDE SEQUENCE</scope>
</reference>
<feature type="non-terminal residue" evidence="3">
    <location>
        <position position="741"/>
    </location>
</feature>
<protein>
    <recommendedName>
        <fullName evidence="4">PAN domain</fullName>
    </recommendedName>
</protein>
<sequence>MLYYALLWCILIGCIVGKPDVLHLKTYDATVYASSTEVGSNPQYAVDHDFNASTPTCFLSSTNHSDASGFHWLIVDLGAITLGITEIRLTLGGEKNAYGVEDIDIFTAAYLHSSHIHKTTQSTPTVDLPWDSYEFCNNTSNEFLTPYGAVVLCSPSKSGKWILLRRKTKPLYLCLLAVYVESKSHECFEEVRVSPDGEPEVPAGSVFRLERHVTHGQCRESCMETPVCQAIAFLLRRRTGMCYLLQQFNRTDDSSSAPFTCMPGQNCKIEENICHRGRVFPLVPAEDKRTNKWRIQVSSILPDDAIEIRNLYAVQMKGKATCKSSNCDLLEISVIDEFGEAYTCTRLDLTVISVLDKLPAYCELSDQQSKVSLVVLQLIPGGENNTELDMKGGYIQLFDNTRPSALIREVPTIPKMFPTQLNAFENETKNYEHEASNEPLHDTDVTIKSGYSSMSTEAAIPHTTSPELKHAGMEEDYVSNPTGSELNEDALHSTYKAEINEPIDTASIDETLNAFENQTENYEHEASNEPLPDMEVIVKIGYTSTSTEAAIPHTTSPELKYAGMEEEHVSHPTGRGLNEDALPSTYKAEINDPLDTALIDETPNNGWNQVKNYELKAYNESLTNTEAIYLEELSSMSVEPSLSLTKTPSLRDRYTIPDVIGFGVENNTGNTTRTTELTENRDKYTVDQTSTAVSIAGFQFDYNKIIIVMSVVSVLLSFIAILIIWACCTRSKKAIYFQINS</sequence>
<evidence type="ECO:0008006" key="4">
    <source>
        <dbReference type="Google" id="ProtNLM"/>
    </source>
</evidence>
<feature type="chain" id="PRO_5007050934" description="PAN domain" evidence="2">
    <location>
        <begin position="18"/>
        <end position="741"/>
    </location>
</feature>
<keyword evidence="1" id="KW-1133">Transmembrane helix</keyword>
<feature type="signal peptide" evidence="2">
    <location>
        <begin position="1"/>
        <end position="17"/>
    </location>
</feature>
<dbReference type="EMBL" id="GEEE01015572">
    <property type="protein sequence ID" value="JAP47653.1"/>
    <property type="molecule type" value="Transcribed_RNA"/>
</dbReference>
<evidence type="ECO:0000256" key="1">
    <source>
        <dbReference type="SAM" id="Phobius"/>
    </source>
</evidence>
<keyword evidence="2" id="KW-0732">Signal</keyword>
<organism evidence="3">
    <name type="scientific">Schistocephalus solidus</name>
    <name type="common">Tapeworm</name>
    <dbReference type="NCBI Taxonomy" id="70667"/>
    <lineage>
        <taxon>Eukaryota</taxon>
        <taxon>Metazoa</taxon>
        <taxon>Spiralia</taxon>
        <taxon>Lophotrochozoa</taxon>
        <taxon>Platyhelminthes</taxon>
        <taxon>Cestoda</taxon>
        <taxon>Eucestoda</taxon>
        <taxon>Diphyllobothriidea</taxon>
        <taxon>Diphyllobothriidae</taxon>
        <taxon>Schistocephalus</taxon>
    </lineage>
</organism>
<dbReference type="Gene3D" id="2.60.120.260">
    <property type="entry name" value="Galactose-binding domain-like"/>
    <property type="match status" value="1"/>
</dbReference>
<proteinExistence type="predicted"/>
<keyword evidence="1" id="KW-0472">Membrane</keyword>
<evidence type="ECO:0000313" key="3">
    <source>
        <dbReference type="EMBL" id="JAP47653.1"/>
    </source>
</evidence>
<keyword evidence="1" id="KW-0812">Transmembrane</keyword>
<feature type="transmembrane region" description="Helical" evidence="1">
    <location>
        <begin position="705"/>
        <end position="728"/>
    </location>
</feature>